<dbReference type="EMBL" id="SOHE01000066">
    <property type="protein sequence ID" value="TFD47202.1"/>
    <property type="molecule type" value="Genomic_DNA"/>
</dbReference>
<evidence type="ECO:0000313" key="2">
    <source>
        <dbReference type="EMBL" id="TFD47202.1"/>
    </source>
</evidence>
<evidence type="ECO:0000256" key="1">
    <source>
        <dbReference type="SAM" id="Phobius"/>
    </source>
</evidence>
<name>A0A4R8ZV92_9MICO</name>
<keyword evidence="1" id="KW-0472">Membrane</keyword>
<accession>A0A4R8ZV92</accession>
<protein>
    <submittedName>
        <fullName evidence="2">Uncharacterized protein</fullName>
    </submittedName>
</protein>
<feature type="transmembrane region" description="Helical" evidence="1">
    <location>
        <begin position="12"/>
        <end position="35"/>
    </location>
</feature>
<feature type="transmembrane region" description="Helical" evidence="1">
    <location>
        <begin position="41"/>
        <end position="61"/>
    </location>
</feature>
<sequence>MESGTPLPSPWTAVWVSLIPVGLLLGLTVISYSFAPEGTNHNVLFLALIPGFAVVTHMLLLRSIRAFELQLRTALPGALIFFVARSEPLQRGLADLTGDAVVLGQFVGVTADEEGLLFWSAKNKGLPITVFDWDEVVSVSIGGTPIDMSEHMALVSVVRQFGWSRLGYFGVPAITLTLHRNGQNVALPLALYSPRSGYPASRADFALTVTSFLHLRAAA</sequence>
<dbReference type="OrthoDB" id="5117428at2"/>
<comment type="caution">
    <text evidence="2">The sequence shown here is derived from an EMBL/GenBank/DDBJ whole genome shotgun (WGS) entry which is preliminary data.</text>
</comment>
<evidence type="ECO:0000313" key="3">
    <source>
        <dbReference type="Proteomes" id="UP000297447"/>
    </source>
</evidence>
<keyword evidence="1" id="KW-0812">Transmembrane</keyword>
<organism evidence="2 3">
    <name type="scientific">Cryobacterium frigoriphilum</name>
    <dbReference type="NCBI Taxonomy" id="1259150"/>
    <lineage>
        <taxon>Bacteria</taxon>
        <taxon>Bacillati</taxon>
        <taxon>Actinomycetota</taxon>
        <taxon>Actinomycetes</taxon>
        <taxon>Micrococcales</taxon>
        <taxon>Microbacteriaceae</taxon>
        <taxon>Cryobacterium</taxon>
    </lineage>
</organism>
<proteinExistence type="predicted"/>
<dbReference type="Proteomes" id="UP000297447">
    <property type="component" value="Unassembled WGS sequence"/>
</dbReference>
<gene>
    <name evidence="2" type="ORF">E3T55_15670</name>
</gene>
<dbReference type="AlphaFoldDB" id="A0A4R8ZV92"/>
<dbReference type="RefSeq" id="WP_134520498.1">
    <property type="nucleotide sequence ID" value="NZ_SOHE01000066.1"/>
</dbReference>
<reference evidence="2 3" key="1">
    <citation type="submission" date="2019-03" db="EMBL/GenBank/DDBJ databases">
        <title>Genomics of glacier-inhabiting Cryobacterium strains.</title>
        <authorList>
            <person name="Liu Q."/>
            <person name="Xin Y.-H."/>
        </authorList>
    </citation>
    <scope>NUCLEOTIDE SEQUENCE [LARGE SCALE GENOMIC DNA]</scope>
    <source>
        <strain evidence="2 3">Hh14</strain>
    </source>
</reference>
<keyword evidence="1" id="KW-1133">Transmembrane helix</keyword>
<keyword evidence="3" id="KW-1185">Reference proteome</keyword>